<keyword evidence="3" id="KW-1185">Reference proteome</keyword>
<accession>A0A3D9S7D0</accession>
<evidence type="ECO:0000313" key="2">
    <source>
        <dbReference type="EMBL" id="REE89047.1"/>
    </source>
</evidence>
<proteinExistence type="predicted"/>
<keyword evidence="1" id="KW-0472">Membrane</keyword>
<dbReference type="Proteomes" id="UP000256304">
    <property type="component" value="Unassembled WGS sequence"/>
</dbReference>
<reference evidence="2 3" key="1">
    <citation type="submission" date="2018-08" db="EMBL/GenBank/DDBJ databases">
        <title>Genomic Encyclopedia of Type Strains, Phase III (KMG-III): the genomes of soil and plant-associated and newly described type strains.</title>
        <authorList>
            <person name="Whitman W."/>
        </authorList>
    </citation>
    <scope>NUCLEOTIDE SEQUENCE [LARGE SCALE GENOMIC DNA]</scope>
    <source>
        <strain evidence="2 3">CGMCC 1.10966</strain>
    </source>
</reference>
<comment type="caution">
    <text evidence="2">The sequence shown here is derived from an EMBL/GenBank/DDBJ whole genome shotgun (WGS) entry which is preliminary data.</text>
</comment>
<gene>
    <name evidence="2" type="ORF">A8990_107143</name>
</gene>
<feature type="transmembrane region" description="Helical" evidence="1">
    <location>
        <begin position="47"/>
        <end position="68"/>
    </location>
</feature>
<dbReference type="RefSeq" id="WP_116188547.1">
    <property type="nucleotide sequence ID" value="NZ_QTTN01000007.1"/>
</dbReference>
<name>A0A3D9S7D0_9BACL</name>
<evidence type="ECO:0000313" key="3">
    <source>
        <dbReference type="Proteomes" id="UP000256304"/>
    </source>
</evidence>
<sequence length="78" mass="8680">MRADQAGREIVKWFSIFMLNVFFAVILYVIVGAAINPVGIEDELICIGIVLSIQCSFIITLLFYLIGVQNKKRGGSRS</sequence>
<keyword evidence="1" id="KW-0812">Transmembrane</keyword>
<dbReference type="EMBL" id="QTTN01000007">
    <property type="protein sequence ID" value="REE89047.1"/>
    <property type="molecule type" value="Genomic_DNA"/>
</dbReference>
<feature type="transmembrane region" description="Helical" evidence="1">
    <location>
        <begin position="12"/>
        <end position="35"/>
    </location>
</feature>
<protein>
    <submittedName>
        <fullName evidence="2">Uncharacterized protein</fullName>
    </submittedName>
</protein>
<evidence type="ECO:0000256" key="1">
    <source>
        <dbReference type="SAM" id="Phobius"/>
    </source>
</evidence>
<dbReference type="AlphaFoldDB" id="A0A3D9S7D0"/>
<keyword evidence="1" id="KW-1133">Transmembrane helix</keyword>
<organism evidence="2 3">
    <name type="scientific">Paenibacillus taihuensis</name>
    <dbReference type="NCBI Taxonomy" id="1156355"/>
    <lineage>
        <taxon>Bacteria</taxon>
        <taxon>Bacillati</taxon>
        <taxon>Bacillota</taxon>
        <taxon>Bacilli</taxon>
        <taxon>Bacillales</taxon>
        <taxon>Paenibacillaceae</taxon>
        <taxon>Paenibacillus</taxon>
    </lineage>
</organism>